<dbReference type="RefSeq" id="WP_050661519.1">
    <property type="nucleotide sequence ID" value="NZ_CP118494.1"/>
</dbReference>
<dbReference type="STRING" id="74031.SAMN04488077_110104"/>
<evidence type="ECO:0000313" key="5">
    <source>
        <dbReference type="Proteomes" id="UP000037046"/>
    </source>
</evidence>
<dbReference type="EMBL" id="LGVV01000004">
    <property type="protein sequence ID" value="KNX42937.1"/>
    <property type="molecule type" value="Genomic_DNA"/>
</dbReference>
<evidence type="ECO:0000256" key="1">
    <source>
        <dbReference type="ARBA" id="ARBA00022723"/>
    </source>
</evidence>
<dbReference type="Pfam" id="PF13202">
    <property type="entry name" value="EF-hand_5"/>
    <property type="match status" value="2"/>
</dbReference>
<sequence>MNNMVLIAGLATAITLGGLSAVEAGNNKGGKHHGGMQMRHSFEDLDADGDGKITPEEMAGHMQARFDGADSDGDGALSRDELVARMMERRAERMGNYADHMIERHDANGDGKLSMDEMRADRQGKMFKRVDADGDGAISAEEFAKMREMRGKHHGMKQGGKASE</sequence>
<dbReference type="OrthoDB" id="5470953at2"/>
<dbReference type="Gene3D" id="1.10.238.10">
    <property type="entry name" value="EF-hand"/>
    <property type="match status" value="3"/>
</dbReference>
<dbReference type="InterPro" id="IPR002048">
    <property type="entry name" value="EF_hand_dom"/>
</dbReference>
<dbReference type="CDD" id="cd00051">
    <property type="entry name" value="EFh"/>
    <property type="match status" value="1"/>
</dbReference>
<dbReference type="Pfam" id="PF13499">
    <property type="entry name" value="EF-hand_7"/>
    <property type="match status" value="1"/>
</dbReference>
<dbReference type="PATRIC" id="fig|74031.6.peg.600"/>
<dbReference type="SMART" id="SM00054">
    <property type="entry name" value="EFh"/>
    <property type="match status" value="4"/>
</dbReference>
<dbReference type="SUPFAM" id="SSF47473">
    <property type="entry name" value="EF-hand"/>
    <property type="match status" value="1"/>
</dbReference>
<reference evidence="5" key="1">
    <citation type="submission" date="2015-07" db="EMBL/GenBank/DDBJ databases">
        <title>Draft Genome Sequence of Roseovarius tolerans EL-164, a producer of N-Acylated Alanine Methyl Esters (NAMEs).</title>
        <authorList>
            <person name="Voget S."/>
            <person name="Bruns H."/>
            <person name="Wagner-Doebler I."/>
            <person name="Schulz S."/>
            <person name="Daniel R."/>
        </authorList>
    </citation>
    <scope>NUCLEOTIDE SEQUENCE [LARGE SCALE GENOMIC DNA]</scope>
    <source>
        <strain evidence="5">EL-164</strain>
    </source>
</reference>
<evidence type="ECO:0000259" key="3">
    <source>
        <dbReference type="PROSITE" id="PS50222"/>
    </source>
</evidence>
<proteinExistence type="predicted"/>
<evidence type="ECO:0000313" key="4">
    <source>
        <dbReference type="EMBL" id="KNX42937.1"/>
    </source>
</evidence>
<dbReference type="InterPro" id="IPR011992">
    <property type="entry name" value="EF-hand-dom_pair"/>
</dbReference>
<feature type="domain" description="EF-hand" evidence="3">
    <location>
        <begin position="118"/>
        <end position="153"/>
    </location>
</feature>
<dbReference type="AlphaFoldDB" id="A0A0L6CYU3"/>
<dbReference type="PROSITE" id="PS50222">
    <property type="entry name" value="EF_HAND_2"/>
    <property type="match status" value="2"/>
</dbReference>
<dbReference type="InterPro" id="IPR039647">
    <property type="entry name" value="EF_hand_pair_protein_CML-like"/>
</dbReference>
<dbReference type="InterPro" id="IPR018247">
    <property type="entry name" value="EF_Hand_1_Ca_BS"/>
</dbReference>
<name>A0A0L6CYU3_9RHOB</name>
<keyword evidence="2" id="KW-0677">Repeat</keyword>
<keyword evidence="1" id="KW-0479">Metal-binding</keyword>
<organism evidence="4 5">
    <name type="scientific">Roseovarius tolerans</name>
    <dbReference type="NCBI Taxonomy" id="74031"/>
    <lineage>
        <taxon>Bacteria</taxon>
        <taxon>Pseudomonadati</taxon>
        <taxon>Pseudomonadota</taxon>
        <taxon>Alphaproteobacteria</taxon>
        <taxon>Rhodobacterales</taxon>
        <taxon>Roseobacteraceae</taxon>
        <taxon>Roseovarius</taxon>
    </lineage>
</organism>
<dbReference type="PANTHER" id="PTHR10891">
    <property type="entry name" value="EF-HAND CALCIUM-BINDING DOMAIN CONTAINING PROTEIN"/>
    <property type="match status" value="1"/>
</dbReference>
<feature type="domain" description="EF-hand" evidence="3">
    <location>
        <begin position="33"/>
        <end position="68"/>
    </location>
</feature>
<evidence type="ECO:0000256" key="2">
    <source>
        <dbReference type="ARBA" id="ARBA00022737"/>
    </source>
</evidence>
<dbReference type="GO" id="GO:0005509">
    <property type="term" value="F:calcium ion binding"/>
    <property type="evidence" value="ECO:0007669"/>
    <property type="project" value="InterPro"/>
</dbReference>
<protein>
    <submittedName>
        <fullName evidence="4">Transaldolase/EF-hand domain-containing protein</fullName>
    </submittedName>
</protein>
<keyword evidence="5" id="KW-1185">Reference proteome</keyword>
<accession>A0A0L6CYU3</accession>
<gene>
    <name evidence="4" type="ORF">ROTO_05840</name>
</gene>
<comment type="caution">
    <text evidence="4">The sequence shown here is derived from an EMBL/GenBank/DDBJ whole genome shotgun (WGS) entry which is preliminary data.</text>
</comment>
<dbReference type="Proteomes" id="UP000037046">
    <property type="component" value="Unassembled WGS sequence"/>
</dbReference>
<dbReference type="PROSITE" id="PS00018">
    <property type="entry name" value="EF_HAND_1"/>
    <property type="match status" value="3"/>
</dbReference>